<dbReference type="EMBL" id="CACRXK020013125">
    <property type="protein sequence ID" value="CAB4024596.1"/>
    <property type="molecule type" value="Genomic_DNA"/>
</dbReference>
<evidence type="ECO:0000313" key="8">
    <source>
        <dbReference type="EMBL" id="CAB4024596.1"/>
    </source>
</evidence>
<evidence type="ECO:0000256" key="5">
    <source>
        <dbReference type="ARBA" id="ARBA00022801"/>
    </source>
</evidence>
<dbReference type="GO" id="GO:0005739">
    <property type="term" value="C:mitochondrion"/>
    <property type="evidence" value="ECO:0007669"/>
    <property type="project" value="TreeGrafter"/>
</dbReference>
<evidence type="ECO:0000256" key="7">
    <source>
        <dbReference type="ARBA" id="ARBA00031181"/>
    </source>
</evidence>
<dbReference type="Proteomes" id="UP001152795">
    <property type="component" value="Unassembled WGS sequence"/>
</dbReference>
<dbReference type="GO" id="GO:0003860">
    <property type="term" value="F:3-hydroxyisobutyryl-CoA hydrolase activity"/>
    <property type="evidence" value="ECO:0007669"/>
    <property type="project" value="UniProtKB-EC"/>
</dbReference>
<keyword evidence="5 8" id="KW-0378">Hydrolase</keyword>
<dbReference type="GO" id="GO:0006574">
    <property type="term" value="P:L-valine catabolic process"/>
    <property type="evidence" value="ECO:0007669"/>
    <property type="project" value="UniProtKB-UniPathway"/>
</dbReference>
<protein>
    <recommendedName>
        <fullName evidence="4">3-hydroxyisobutyryl-CoA hydrolase, mitochondrial</fullName>
        <ecNumber evidence="3">3.1.2.4</ecNumber>
    </recommendedName>
    <alternativeName>
        <fullName evidence="7">3-hydroxyisobutyryl-coenzyme A hydrolase</fullName>
    </alternativeName>
</protein>
<dbReference type="EC" id="3.1.2.4" evidence="3"/>
<keyword evidence="9" id="KW-1185">Reference proteome</keyword>
<dbReference type="PANTHER" id="PTHR43176:SF3">
    <property type="entry name" value="3-HYDROXYISOBUTYRYL-COA HYDROLASE, MITOCHONDRIAL"/>
    <property type="match status" value="1"/>
</dbReference>
<name>A0A6S7IYR7_PARCT</name>
<evidence type="ECO:0000256" key="4">
    <source>
        <dbReference type="ARBA" id="ARBA00016714"/>
    </source>
</evidence>
<organism evidence="8 9">
    <name type="scientific">Paramuricea clavata</name>
    <name type="common">Red gorgonian</name>
    <name type="synonym">Violescent sea-whip</name>
    <dbReference type="NCBI Taxonomy" id="317549"/>
    <lineage>
        <taxon>Eukaryota</taxon>
        <taxon>Metazoa</taxon>
        <taxon>Cnidaria</taxon>
        <taxon>Anthozoa</taxon>
        <taxon>Octocorallia</taxon>
        <taxon>Malacalcyonacea</taxon>
        <taxon>Plexauridae</taxon>
        <taxon>Paramuricea</taxon>
    </lineage>
</organism>
<evidence type="ECO:0000256" key="2">
    <source>
        <dbReference type="ARBA" id="ARBA00005254"/>
    </source>
</evidence>
<evidence type="ECO:0000313" key="9">
    <source>
        <dbReference type="Proteomes" id="UP001152795"/>
    </source>
</evidence>
<sequence length="218" mass="24095">MTSNWAVAVEGISGTGGTLRQDFFKEEYKLNNAIGTLKTPYVALIDGITMGGGVGLSVHGHFRVGTERTLFAMPETGIGLFPDVGGSFFLPKLQGELGTFLALTGERLKGYDVHHAGVATHYVSSDKISDLEENMLLMEKPTLKTILEMIEKYHKESVSKITTDFSLSPHLECINRCFAKESMEEIMEELEKEGTEWAMSKINVSDEFNTGADFLSWN</sequence>
<evidence type="ECO:0000256" key="6">
    <source>
        <dbReference type="ARBA" id="ARBA00024871"/>
    </source>
</evidence>
<accession>A0A6S7IYR7</accession>
<comment type="caution">
    <text evidence="8">The sequence shown here is derived from an EMBL/GenBank/DDBJ whole genome shotgun (WGS) entry which is preliminary data.</text>
</comment>
<dbReference type="InterPro" id="IPR029045">
    <property type="entry name" value="ClpP/crotonase-like_dom_sf"/>
</dbReference>
<evidence type="ECO:0000256" key="3">
    <source>
        <dbReference type="ARBA" id="ARBA00011915"/>
    </source>
</evidence>
<dbReference type="PANTHER" id="PTHR43176">
    <property type="entry name" value="3-HYDROXYISOBUTYRYL-COA HYDROLASE-RELATED"/>
    <property type="match status" value="1"/>
</dbReference>
<proteinExistence type="inferred from homology"/>
<dbReference type="CDD" id="cd06558">
    <property type="entry name" value="crotonase-like"/>
    <property type="match status" value="1"/>
</dbReference>
<comment type="catalytic activity">
    <reaction evidence="1">
        <text>3-hydroxy-2-methylpropanoyl-CoA + H2O = 3-hydroxy-2-methylpropanoate + CoA + H(+)</text>
        <dbReference type="Rhea" id="RHEA:20888"/>
        <dbReference type="ChEBI" id="CHEBI:11805"/>
        <dbReference type="ChEBI" id="CHEBI:15377"/>
        <dbReference type="ChEBI" id="CHEBI:15378"/>
        <dbReference type="ChEBI" id="CHEBI:57287"/>
        <dbReference type="ChEBI" id="CHEBI:57340"/>
        <dbReference type="EC" id="3.1.2.4"/>
    </reaction>
</comment>
<dbReference type="InterPro" id="IPR032259">
    <property type="entry name" value="HIBYL-CoA-H"/>
</dbReference>
<dbReference type="UniPathway" id="UPA00362"/>
<dbReference type="AlphaFoldDB" id="A0A6S7IYR7"/>
<dbReference type="Gene3D" id="3.90.226.10">
    <property type="entry name" value="2-enoyl-CoA Hydratase, Chain A, domain 1"/>
    <property type="match status" value="1"/>
</dbReference>
<comment type="function">
    <text evidence="6">Hydrolyzes 3-hydroxyisobutyryl-CoA (HIBYL-CoA), a saline catabolite. Has high activity toward isobutyryl-CoA. Could be an isobutyryl-CoA dehydrogenase that functions in valine catabolism. Also hydrolyzes 3-hydroxypropanoyl-CoA.</text>
</comment>
<dbReference type="SUPFAM" id="SSF52096">
    <property type="entry name" value="ClpP/crotonase"/>
    <property type="match status" value="1"/>
</dbReference>
<reference evidence="8" key="1">
    <citation type="submission" date="2020-04" db="EMBL/GenBank/DDBJ databases">
        <authorList>
            <person name="Alioto T."/>
            <person name="Alioto T."/>
            <person name="Gomez Garrido J."/>
        </authorList>
    </citation>
    <scope>NUCLEOTIDE SEQUENCE</scope>
    <source>
        <strain evidence="8">A484AB</strain>
    </source>
</reference>
<gene>
    <name evidence="8" type="ORF">PACLA_8A010666</name>
</gene>
<evidence type="ECO:0000256" key="1">
    <source>
        <dbReference type="ARBA" id="ARBA00001709"/>
    </source>
</evidence>
<dbReference type="OrthoDB" id="1737613at2759"/>
<dbReference type="Pfam" id="PF16113">
    <property type="entry name" value="ECH_2"/>
    <property type="match status" value="1"/>
</dbReference>
<comment type="similarity">
    <text evidence="2">Belongs to the enoyl-CoA hydratase/isomerase family.</text>
</comment>
<dbReference type="InterPro" id="IPR045004">
    <property type="entry name" value="ECH_dom"/>
</dbReference>